<evidence type="ECO:0008006" key="4">
    <source>
        <dbReference type="Google" id="ProtNLM"/>
    </source>
</evidence>
<dbReference type="Proteomes" id="UP001183817">
    <property type="component" value="Unassembled WGS sequence"/>
</dbReference>
<protein>
    <recommendedName>
        <fullName evidence="4">Lipoprotein</fullName>
    </recommendedName>
</protein>
<sequence>MKRIAWLLAGGLLASTLGACTVLVPDPPEPAPSTLPTPDLLAELPPDCPRSGGVAEPVGISPGTEAQIAADLLAAAGDWVNAGTAMITNEPEWADPGLPGHCLGDLAEALGRIHGSALLTGNGDETLGGFQAEMVEENLANLQAAHGQGSATNARRELALVQQSSQSDSGTFLDLIVRKLDNRSIQPSGMEEWMVIVVPQGPQNLVFHLETKEAAHGFFSW</sequence>
<feature type="chain" id="PRO_5046904316" description="Lipoprotein" evidence="1">
    <location>
        <begin position="20"/>
        <end position="221"/>
    </location>
</feature>
<name>A0ABU2BM60_9MICC</name>
<proteinExistence type="predicted"/>
<feature type="signal peptide" evidence="1">
    <location>
        <begin position="1"/>
        <end position="19"/>
    </location>
</feature>
<evidence type="ECO:0000313" key="3">
    <source>
        <dbReference type="Proteomes" id="UP001183817"/>
    </source>
</evidence>
<dbReference type="EMBL" id="JAVDYI010000001">
    <property type="protein sequence ID" value="MDR7359376.1"/>
    <property type="molecule type" value="Genomic_DNA"/>
</dbReference>
<comment type="caution">
    <text evidence="2">The sequence shown here is derived from an EMBL/GenBank/DDBJ whole genome shotgun (WGS) entry which is preliminary data.</text>
</comment>
<keyword evidence="3" id="KW-1185">Reference proteome</keyword>
<dbReference type="RefSeq" id="WP_264270233.1">
    <property type="nucleotide sequence ID" value="NZ_BAAAWO010000001.1"/>
</dbReference>
<evidence type="ECO:0000313" key="2">
    <source>
        <dbReference type="EMBL" id="MDR7359376.1"/>
    </source>
</evidence>
<organism evidence="2 3">
    <name type="scientific">Paeniglutamicibacter sulfureus</name>
    <dbReference type="NCBI Taxonomy" id="43666"/>
    <lineage>
        <taxon>Bacteria</taxon>
        <taxon>Bacillati</taxon>
        <taxon>Actinomycetota</taxon>
        <taxon>Actinomycetes</taxon>
        <taxon>Micrococcales</taxon>
        <taxon>Micrococcaceae</taxon>
        <taxon>Paeniglutamicibacter</taxon>
    </lineage>
</organism>
<dbReference type="PROSITE" id="PS51257">
    <property type="entry name" value="PROKAR_LIPOPROTEIN"/>
    <property type="match status" value="1"/>
</dbReference>
<evidence type="ECO:0000256" key="1">
    <source>
        <dbReference type="SAM" id="SignalP"/>
    </source>
</evidence>
<reference evidence="2 3" key="1">
    <citation type="submission" date="2023-07" db="EMBL/GenBank/DDBJ databases">
        <title>Sequencing the genomes of 1000 actinobacteria strains.</title>
        <authorList>
            <person name="Klenk H.-P."/>
        </authorList>
    </citation>
    <scope>NUCLEOTIDE SEQUENCE [LARGE SCALE GENOMIC DNA]</scope>
    <source>
        <strain evidence="2 3">DSM 20167</strain>
    </source>
</reference>
<keyword evidence="1" id="KW-0732">Signal</keyword>
<accession>A0ABU2BM60</accession>
<gene>
    <name evidence="2" type="ORF">J2S64_003067</name>
</gene>